<feature type="transmembrane region" description="Helical" evidence="2">
    <location>
        <begin position="39"/>
        <end position="57"/>
    </location>
</feature>
<dbReference type="InterPro" id="IPR051697">
    <property type="entry name" value="Patched_domain-protein"/>
</dbReference>
<evidence type="ECO:0000256" key="2">
    <source>
        <dbReference type="SAM" id="Phobius"/>
    </source>
</evidence>
<dbReference type="PANTHER" id="PTHR10796">
    <property type="entry name" value="PATCHED-RELATED"/>
    <property type="match status" value="1"/>
</dbReference>
<organism evidence="4 5">
    <name type="scientific">Hypothenemus hampei</name>
    <name type="common">Coffee berry borer</name>
    <dbReference type="NCBI Taxonomy" id="57062"/>
    <lineage>
        <taxon>Eukaryota</taxon>
        <taxon>Metazoa</taxon>
        <taxon>Ecdysozoa</taxon>
        <taxon>Arthropoda</taxon>
        <taxon>Hexapoda</taxon>
        <taxon>Insecta</taxon>
        <taxon>Pterygota</taxon>
        <taxon>Neoptera</taxon>
        <taxon>Endopterygota</taxon>
        <taxon>Coleoptera</taxon>
        <taxon>Polyphaga</taxon>
        <taxon>Cucujiformia</taxon>
        <taxon>Curculionidae</taxon>
        <taxon>Scolytinae</taxon>
        <taxon>Hypothenemus</taxon>
    </lineage>
</organism>
<dbReference type="PANTHER" id="PTHR10796:SF130">
    <property type="entry name" value="PATCHED DOMAIN-CONTAINING PROTEIN 3-LIKE PROTEIN"/>
    <property type="match status" value="1"/>
</dbReference>
<reference evidence="4 5" key="1">
    <citation type="submission" date="2024-05" db="EMBL/GenBank/DDBJ databases">
        <title>Genetic variation in Jamaican populations of the coffee berry borer (Hypothenemus hampei).</title>
        <authorList>
            <person name="Errbii M."/>
            <person name="Myrie A."/>
        </authorList>
    </citation>
    <scope>NUCLEOTIDE SEQUENCE [LARGE SCALE GENOMIC DNA]</scope>
    <source>
        <strain evidence="4">JA-Hopewell-2020-01-JO</strain>
        <tissue evidence="4">Whole body</tissue>
    </source>
</reference>
<feature type="transmembrane region" description="Helical" evidence="2">
    <location>
        <begin position="517"/>
        <end position="539"/>
    </location>
</feature>
<keyword evidence="2" id="KW-0812">Transmembrane</keyword>
<proteinExistence type="inferred from homology"/>
<sequence>MGIWNFLKDNVFQKFAYKIVTGTEITFYKLGVAIGTHPVRMIIISWIAVAICALGLVRFRMEKNPLKLWVPPGTTFIRDSEWLMSTFQRGFSDEAVSIVADDVLTPETVQMLGKIHMQIMTSKTPNNVTMKDVCFKIPKINKKLLKLFLTEQENDADPSLTMSPALYCSFVETMKTECYTKSILELWDFNMTKINLLTKQEIVDTINSYDKKLIIGKLNSYEHLLGGIVRNETGHIIQARAIENYWLILVNFSSVDMNKAGNMAGTGEWATEKALDWELTFMKIAENISSKMDNFYYFAGRSFGDISNNSLFQDFNKLFLGVVIMTIYVQFVISKFNWLEARVVLGVVGLSAIGMGFIVSISLCSLFGVFYGPVHLSLPFLLMGLGVDDVLVIMTCWDELTEADQQLPLPKRVGLMLKHAGVSITITSFTDVIAFIIGASTILPCLESFCIYAAIGVLSTFIFVITFFVACFVIDQTRVENCRNGIVPCIKHPTYKPSKWSQSKITSKVFHYIYSNIVFSSLGKILVVLVTIVFAGFSIQSTLKLEQRFDTKWFLPEGTHLAEFNKIREHYFPHVGWDAGLYMGALNYSAELQKIKLAVDKLENMTDITSNIMSWIEPFRTFVLVNFKHDIYNEDLDEARFNVFMSKFLHSPRYAKYQGNFIFEGELECGAPIPKIKMSSIDFYIRKQSDPRKHIVPMHKLQSVAENANFTSGDGFATVWSKYFAMWITDELIDIEVMRNLELALICVMACTILLIANWQICFWIFMCVLLTMLNVCGFMQRWGLTIDLVRFT</sequence>
<keyword evidence="2" id="KW-1133">Transmembrane helix</keyword>
<dbReference type="SUPFAM" id="SSF82866">
    <property type="entry name" value="Multidrug efflux transporter AcrB transmembrane domain"/>
    <property type="match status" value="1"/>
</dbReference>
<dbReference type="AlphaFoldDB" id="A0ABD1EL55"/>
<keyword evidence="5" id="KW-1185">Reference proteome</keyword>
<feature type="transmembrane region" description="Helical" evidence="2">
    <location>
        <begin position="763"/>
        <end position="785"/>
    </location>
</feature>
<gene>
    <name evidence="4" type="ORF">ABEB36_008097</name>
</gene>
<evidence type="ECO:0000313" key="5">
    <source>
        <dbReference type="Proteomes" id="UP001566132"/>
    </source>
</evidence>
<name>A0ABD1EL55_HYPHA</name>
<dbReference type="Pfam" id="PF12349">
    <property type="entry name" value="Sterol-sensing"/>
    <property type="match status" value="1"/>
</dbReference>
<evidence type="ECO:0000259" key="3">
    <source>
        <dbReference type="PROSITE" id="PS50156"/>
    </source>
</evidence>
<accession>A0ABD1EL55</accession>
<dbReference type="PROSITE" id="PS50156">
    <property type="entry name" value="SSD"/>
    <property type="match status" value="1"/>
</dbReference>
<feature type="transmembrane region" description="Helical" evidence="2">
    <location>
        <begin position="318"/>
        <end position="338"/>
    </location>
</feature>
<evidence type="ECO:0000256" key="1">
    <source>
        <dbReference type="ARBA" id="ARBA00005585"/>
    </source>
</evidence>
<dbReference type="InterPro" id="IPR000731">
    <property type="entry name" value="SSD"/>
</dbReference>
<keyword evidence="2" id="KW-0472">Membrane</keyword>
<dbReference type="Gene3D" id="1.20.1640.10">
    <property type="entry name" value="Multidrug efflux transporter AcrB transmembrane domain"/>
    <property type="match status" value="1"/>
</dbReference>
<feature type="transmembrane region" description="Helical" evidence="2">
    <location>
        <begin position="417"/>
        <end position="437"/>
    </location>
</feature>
<feature type="domain" description="SSD" evidence="3">
    <location>
        <begin position="314"/>
        <end position="474"/>
    </location>
</feature>
<feature type="transmembrane region" description="Helical" evidence="2">
    <location>
        <begin position="344"/>
        <end position="371"/>
    </location>
</feature>
<dbReference type="InterPro" id="IPR053958">
    <property type="entry name" value="HMGCR/SNAP/NPC1-like_SSD"/>
</dbReference>
<dbReference type="Proteomes" id="UP001566132">
    <property type="component" value="Unassembled WGS sequence"/>
</dbReference>
<dbReference type="EMBL" id="JBDJPC010000006">
    <property type="protein sequence ID" value="KAL1497076.1"/>
    <property type="molecule type" value="Genomic_DNA"/>
</dbReference>
<feature type="transmembrane region" description="Helical" evidence="2">
    <location>
        <begin position="449"/>
        <end position="474"/>
    </location>
</feature>
<protein>
    <recommendedName>
        <fullName evidence="3">SSD domain-containing protein</fullName>
    </recommendedName>
</protein>
<evidence type="ECO:0000313" key="4">
    <source>
        <dbReference type="EMBL" id="KAL1497076.1"/>
    </source>
</evidence>
<comment type="caution">
    <text evidence="4">The sequence shown here is derived from an EMBL/GenBank/DDBJ whole genome shotgun (WGS) entry which is preliminary data.</text>
</comment>
<comment type="similarity">
    <text evidence="1">Belongs to the patched family.</text>
</comment>